<dbReference type="EMBL" id="CP007142">
    <property type="protein sequence ID" value="AJQ96605.1"/>
    <property type="molecule type" value="Genomic_DNA"/>
</dbReference>
<reference evidence="4 5" key="1">
    <citation type="submission" date="2014-01" db="EMBL/GenBank/DDBJ databases">
        <title>Full genme sequencing of cellulolytic bacterium Gynuella sunshinyii YC6258T gen. nov., sp. nov.</title>
        <authorList>
            <person name="Khan H."/>
            <person name="Chung E.J."/>
            <person name="Chung Y.R."/>
        </authorList>
    </citation>
    <scope>NUCLEOTIDE SEQUENCE [LARGE SCALE GENOMIC DNA]</scope>
    <source>
        <strain evidence="4 5">YC6258</strain>
    </source>
</reference>
<dbReference type="PANTHER" id="PTHR43333">
    <property type="entry name" value="2-HACID_DH_C DOMAIN-CONTAINING PROTEIN"/>
    <property type="match status" value="1"/>
</dbReference>
<dbReference type="OrthoDB" id="9787219at2"/>
<keyword evidence="1 4" id="KW-0560">Oxidoreductase</keyword>
<dbReference type="HOGENOM" id="CLU_019796_1_0_6"/>
<dbReference type="RefSeq" id="WP_044618587.1">
    <property type="nucleotide sequence ID" value="NZ_CP007142.1"/>
</dbReference>
<name>A0A0C5VB83_9GAMM</name>
<dbReference type="AlphaFoldDB" id="A0A0C5VB83"/>
<sequence length="313" mass="34987">MSMIPFIANISPQEKNHWLERLNNVLPEVSVIASDELDDDQCETARVAIVANPAPTELQRFTRLIWVQSLWAGVEQMVELPLLKDVTIVKMADPELAATMAEAVLTWTLYLHRNIPLYRQLQQQHLWRPMEYVAARDRTVSVLGTGALGTAAIHRLQIMGFKVLAWSRSAKNIAGIHHFHGVGQLPELLAQTDILVSLLPLTPSTTGLMNQERLAQLKSGASVINFSRSRIFDYQALMLLLEQHQLQHAVLDVFDQEPLNSDDPLWEHPSITVLPHISGPTSPETASLIVQTNIRNYLTDGIIPGGVNKHTGY</sequence>
<dbReference type="PATRIC" id="fig|1445510.3.peg.4537"/>
<gene>
    <name evidence="4" type="ORF">YC6258_04573</name>
</gene>
<dbReference type="InterPro" id="IPR006140">
    <property type="entry name" value="D-isomer_DH_NAD-bd"/>
</dbReference>
<evidence type="ECO:0000313" key="4">
    <source>
        <dbReference type="EMBL" id="AJQ96605.1"/>
    </source>
</evidence>
<dbReference type="SUPFAM" id="SSF51735">
    <property type="entry name" value="NAD(P)-binding Rossmann-fold domains"/>
    <property type="match status" value="1"/>
</dbReference>
<dbReference type="Pfam" id="PF02826">
    <property type="entry name" value="2-Hacid_dh_C"/>
    <property type="match status" value="1"/>
</dbReference>
<dbReference type="GO" id="GO:0051287">
    <property type="term" value="F:NAD binding"/>
    <property type="evidence" value="ECO:0007669"/>
    <property type="project" value="InterPro"/>
</dbReference>
<proteinExistence type="predicted"/>
<feature type="domain" description="D-isomer specific 2-hydroxyacid dehydrogenase NAD-binding" evidence="3">
    <location>
        <begin position="108"/>
        <end position="278"/>
    </location>
</feature>
<dbReference type="EC" id="1.1.1.95" evidence="4"/>
<dbReference type="CDD" id="cd12164">
    <property type="entry name" value="GDH_like_2"/>
    <property type="match status" value="1"/>
</dbReference>
<dbReference type="STRING" id="1445510.YC6258_04573"/>
<dbReference type="GO" id="GO:0004617">
    <property type="term" value="F:phosphoglycerate dehydrogenase activity"/>
    <property type="evidence" value="ECO:0007669"/>
    <property type="project" value="UniProtKB-EC"/>
</dbReference>
<protein>
    <submittedName>
        <fullName evidence="4">Phosphoglycerate dehydrogenase and related dehydrogenase</fullName>
        <ecNumber evidence="4">1.1.1.95</ecNumber>
    </submittedName>
</protein>
<accession>A0A0C5VB83</accession>
<organism evidence="4 5">
    <name type="scientific">Gynuella sunshinyii YC6258</name>
    <dbReference type="NCBI Taxonomy" id="1445510"/>
    <lineage>
        <taxon>Bacteria</taxon>
        <taxon>Pseudomonadati</taxon>
        <taxon>Pseudomonadota</taxon>
        <taxon>Gammaproteobacteria</taxon>
        <taxon>Oceanospirillales</taxon>
        <taxon>Saccharospirillaceae</taxon>
        <taxon>Gynuella</taxon>
    </lineage>
</organism>
<keyword evidence="5" id="KW-1185">Reference proteome</keyword>
<evidence type="ECO:0000259" key="3">
    <source>
        <dbReference type="Pfam" id="PF02826"/>
    </source>
</evidence>
<dbReference type="PANTHER" id="PTHR43333:SF1">
    <property type="entry name" value="D-ISOMER SPECIFIC 2-HYDROXYACID DEHYDROGENASE NAD-BINDING DOMAIN-CONTAINING PROTEIN"/>
    <property type="match status" value="1"/>
</dbReference>
<evidence type="ECO:0000313" key="5">
    <source>
        <dbReference type="Proteomes" id="UP000032266"/>
    </source>
</evidence>
<dbReference type="KEGG" id="gsn:YC6258_04573"/>
<dbReference type="InterPro" id="IPR036291">
    <property type="entry name" value="NAD(P)-bd_dom_sf"/>
</dbReference>
<dbReference type="Gene3D" id="3.40.50.720">
    <property type="entry name" value="NAD(P)-binding Rossmann-like Domain"/>
    <property type="match status" value="2"/>
</dbReference>
<dbReference type="Proteomes" id="UP000032266">
    <property type="component" value="Chromosome"/>
</dbReference>
<keyword evidence="2" id="KW-0520">NAD</keyword>
<evidence type="ECO:0000256" key="1">
    <source>
        <dbReference type="ARBA" id="ARBA00023002"/>
    </source>
</evidence>
<evidence type="ECO:0000256" key="2">
    <source>
        <dbReference type="ARBA" id="ARBA00023027"/>
    </source>
</evidence>